<proteinExistence type="predicted"/>
<dbReference type="Proteomes" id="UP000465812">
    <property type="component" value="Chromosome"/>
</dbReference>
<gene>
    <name evidence="2" type="ORF">MMAN_13170</name>
</gene>
<keyword evidence="3" id="KW-1185">Reference proteome</keyword>
<organism evidence="2 3">
    <name type="scientific">Mycobacterium mantenii</name>
    <dbReference type="NCBI Taxonomy" id="560555"/>
    <lineage>
        <taxon>Bacteria</taxon>
        <taxon>Bacillati</taxon>
        <taxon>Actinomycetota</taxon>
        <taxon>Actinomycetes</taxon>
        <taxon>Mycobacteriales</taxon>
        <taxon>Mycobacteriaceae</taxon>
        <taxon>Mycobacterium</taxon>
        <taxon>Mycobacterium avium complex (MAC)</taxon>
    </lineage>
</organism>
<dbReference type="EMBL" id="AP022590">
    <property type="protein sequence ID" value="BBY37183.1"/>
    <property type="molecule type" value="Genomic_DNA"/>
</dbReference>
<feature type="compositionally biased region" description="Polar residues" evidence="1">
    <location>
        <begin position="80"/>
        <end position="94"/>
    </location>
</feature>
<evidence type="ECO:0000313" key="3">
    <source>
        <dbReference type="Proteomes" id="UP000465812"/>
    </source>
</evidence>
<protein>
    <submittedName>
        <fullName evidence="2">Uncharacterized protein</fullName>
    </submittedName>
</protein>
<accession>A0ABN6A6A2</accession>
<reference evidence="2 3" key="1">
    <citation type="journal article" date="2019" name="Emerg. Microbes Infect.">
        <title>Comprehensive subspecies identification of 175 nontuberculous mycobacteria species based on 7547 genomic profiles.</title>
        <authorList>
            <person name="Matsumoto Y."/>
            <person name="Kinjo T."/>
            <person name="Motooka D."/>
            <person name="Nabeya D."/>
            <person name="Jung N."/>
            <person name="Uechi K."/>
            <person name="Horii T."/>
            <person name="Iida T."/>
            <person name="Fujita J."/>
            <person name="Nakamura S."/>
        </authorList>
    </citation>
    <scope>NUCLEOTIDE SEQUENCE [LARGE SCALE GENOMIC DNA]</scope>
    <source>
        <strain evidence="2 3">JCM 18113</strain>
    </source>
</reference>
<sequence>MIPEFRGHMDPLRASYDTAVAKKRDYGAPAMAAIRKAYEDAGQHIFKDLTPPTCVRHKRGRDQWPRHALRAHAYRLPTPTHFTKSASTRANGPQSRLFDGRSGARAAEHGRRPLRSGAFGPIRSPAGARG</sequence>
<evidence type="ECO:0000256" key="1">
    <source>
        <dbReference type="SAM" id="MobiDB-lite"/>
    </source>
</evidence>
<feature type="region of interest" description="Disordered" evidence="1">
    <location>
        <begin position="78"/>
        <end position="130"/>
    </location>
</feature>
<name>A0ABN6A6A2_MYCNT</name>
<evidence type="ECO:0000313" key="2">
    <source>
        <dbReference type="EMBL" id="BBY37183.1"/>
    </source>
</evidence>